<protein>
    <submittedName>
        <fullName evidence="2">DUF493 domain-containing protein</fullName>
    </submittedName>
</protein>
<gene>
    <name evidence="2" type="ORF">FJV41_45220</name>
</gene>
<evidence type="ECO:0000313" key="3">
    <source>
        <dbReference type="Proteomes" id="UP000315369"/>
    </source>
</evidence>
<dbReference type="GO" id="GO:0005829">
    <property type="term" value="C:cytosol"/>
    <property type="evidence" value="ECO:0007669"/>
    <property type="project" value="TreeGrafter"/>
</dbReference>
<dbReference type="InterPro" id="IPR007454">
    <property type="entry name" value="UPF0250_YbeD-like"/>
</dbReference>
<name>A0A540WJW0_9BACT</name>
<evidence type="ECO:0000256" key="1">
    <source>
        <dbReference type="ARBA" id="ARBA00008460"/>
    </source>
</evidence>
<dbReference type="PANTHER" id="PTHR38036:SF1">
    <property type="entry name" value="UPF0250 PROTEIN YBED"/>
    <property type="match status" value="1"/>
</dbReference>
<dbReference type="RefSeq" id="WP_141648841.1">
    <property type="nucleotide sequence ID" value="NZ_VIFM01000360.1"/>
</dbReference>
<evidence type="ECO:0000313" key="2">
    <source>
        <dbReference type="EMBL" id="TQF09319.1"/>
    </source>
</evidence>
<organism evidence="2 3">
    <name type="scientific">Myxococcus llanfairpwllgwyngyllgogerychwyrndrobwllllantysiliogogogochensis</name>
    <dbReference type="NCBI Taxonomy" id="2590453"/>
    <lineage>
        <taxon>Bacteria</taxon>
        <taxon>Pseudomonadati</taxon>
        <taxon>Myxococcota</taxon>
        <taxon>Myxococcia</taxon>
        <taxon>Myxococcales</taxon>
        <taxon>Cystobacterineae</taxon>
        <taxon>Myxococcaceae</taxon>
        <taxon>Myxococcus</taxon>
    </lineage>
</organism>
<proteinExistence type="inferred from homology"/>
<dbReference type="PANTHER" id="PTHR38036">
    <property type="entry name" value="UPF0250 PROTEIN YBED"/>
    <property type="match status" value="1"/>
</dbReference>
<comment type="similarity">
    <text evidence="1">Belongs to the UPF0250 family.</text>
</comment>
<dbReference type="Proteomes" id="UP000315369">
    <property type="component" value="Unassembled WGS sequence"/>
</dbReference>
<comment type="caution">
    <text evidence="2">The sequence shown here is derived from an EMBL/GenBank/DDBJ whole genome shotgun (WGS) entry which is preliminary data.</text>
</comment>
<dbReference type="AlphaFoldDB" id="A0A540WJW0"/>
<dbReference type="EMBL" id="VIFM01000360">
    <property type="protein sequence ID" value="TQF09319.1"/>
    <property type="molecule type" value="Genomic_DNA"/>
</dbReference>
<dbReference type="OrthoDB" id="5516287at2"/>
<keyword evidence="3" id="KW-1185">Reference proteome</keyword>
<reference evidence="2 3" key="1">
    <citation type="submission" date="2019-06" db="EMBL/GenBank/DDBJ databases">
        <authorList>
            <person name="Livingstone P."/>
            <person name="Whitworth D."/>
        </authorList>
    </citation>
    <scope>NUCLEOTIDE SEQUENCE [LARGE SCALE GENOMIC DNA]</scope>
    <source>
        <strain evidence="2 3">AM401</strain>
    </source>
</reference>
<sequence length="101" mass="11498">MTNDGPGDTPPEDGEKKPLIEYPAVYTFKVMGLQGPGFAEHVRDLFRKMMGSEISPDSIHEQPSSKGKYLSLSVSVYLLSEEQRRSIYEQLKKDPRVVYYL</sequence>
<dbReference type="Gene3D" id="3.30.70.260">
    <property type="match status" value="1"/>
</dbReference>
<dbReference type="InterPro" id="IPR027471">
    <property type="entry name" value="YbeD-like_sf"/>
</dbReference>
<dbReference type="Pfam" id="PF04359">
    <property type="entry name" value="DUF493"/>
    <property type="match status" value="1"/>
</dbReference>
<dbReference type="SUPFAM" id="SSF117991">
    <property type="entry name" value="YbeD/HP0495-like"/>
    <property type="match status" value="1"/>
</dbReference>
<accession>A0A540WJW0</accession>